<dbReference type="Pfam" id="PF13358">
    <property type="entry name" value="DDE_3"/>
    <property type="match status" value="1"/>
</dbReference>
<dbReference type="AlphaFoldDB" id="A0A834VMS6"/>
<dbReference type="InterPro" id="IPR002492">
    <property type="entry name" value="Transposase_Tc1-like"/>
</dbReference>
<evidence type="ECO:0000313" key="3">
    <source>
        <dbReference type="EMBL" id="KAF7568808.1"/>
    </source>
</evidence>
<protein>
    <recommendedName>
        <fullName evidence="5">Tc1-like transposase DDE domain-containing protein</fullName>
    </recommendedName>
</protein>
<dbReference type="EMBL" id="NQIK02000007">
    <property type="protein sequence ID" value="KAF7568808.1"/>
    <property type="molecule type" value="Genomic_DNA"/>
</dbReference>
<dbReference type="KEGG" id="ptrr:90957578"/>
<dbReference type="Gene3D" id="3.30.420.10">
    <property type="entry name" value="Ribonuclease H-like superfamily/Ribonuclease H"/>
    <property type="match status" value="1"/>
</dbReference>
<dbReference type="PANTHER" id="PTHR23022:SF119">
    <property type="entry name" value="TC1-LIKE TRANSPOSASE DDE DOMAIN-CONTAINING PROTEIN"/>
    <property type="match status" value="1"/>
</dbReference>
<proteinExistence type="predicted"/>
<evidence type="ECO:0000259" key="1">
    <source>
        <dbReference type="Pfam" id="PF01498"/>
    </source>
</evidence>
<dbReference type="InterPro" id="IPR052338">
    <property type="entry name" value="Transposase_5"/>
</dbReference>
<feature type="domain" description="Transposase Tc1-like" evidence="1">
    <location>
        <begin position="63"/>
        <end position="137"/>
    </location>
</feature>
<evidence type="ECO:0000313" key="4">
    <source>
        <dbReference type="Proteomes" id="UP000245464"/>
    </source>
</evidence>
<dbReference type="GO" id="GO:0003677">
    <property type="term" value="F:DNA binding"/>
    <property type="evidence" value="ECO:0007669"/>
    <property type="project" value="InterPro"/>
</dbReference>
<dbReference type="GeneID" id="90957578"/>
<evidence type="ECO:0000259" key="2">
    <source>
        <dbReference type="Pfam" id="PF13358"/>
    </source>
</evidence>
<dbReference type="Proteomes" id="UP000245464">
    <property type="component" value="Chromosome 7"/>
</dbReference>
<dbReference type="GO" id="GO:0006313">
    <property type="term" value="P:DNA transposition"/>
    <property type="evidence" value="ECO:0007669"/>
    <property type="project" value="InterPro"/>
</dbReference>
<feature type="domain" description="Tc1-like transposase DDE" evidence="2">
    <location>
        <begin position="225"/>
        <end position="301"/>
    </location>
</feature>
<gene>
    <name evidence="3" type="ORF">PtrM4_134210</name>
</gene>
<dbReference type="Pfam" id="PF01498">
    <property type="entry name" value="HTH_Tnp_Tc3_2"/>
    <property type="match status" value="1"/>
</dbReference>
<accession>A0A834VMS6</accession>
<dbReference type="PANTHER" id="PTHR23022">
    <property type="entry name" value="TRANSPOSABLE ELEMENT-RELATED"/>
    <property type="match status" value="1"/>
</dbReference>
<dbReference type="InterPro" id="IPR038717">
    <property type="entry name" value="Tc1-like_DDE_dom"/>
</dbReference>
<comment type="caution">
    <text evidence="3">The sequence shown here is derived from an EMBL/GenBank/DDBJ whole genome shotgun (WGS) entry which is preliminary data.</text>
</comment>
<evidence type="ECO:0008006" key="5">
    <source>
        <dbReference type="Google" id="ProtNLM"/>
    </source>
</evidence>
<reference evidence="3" key="1">
    <citation type="journal article" date="2018" name="BMC Genomics">
        <title>Comparative genomics of the wheat fungal pathogen Pyrenophora tritici-repentis reveals chromosomal variations and genome plasticity.</title>
        <authorList>
            <person name="Moolhuijzen P."/>
            <person name="See P.T."/>
            <person name="Hane J.K."/>
            <person name="Shi G."/>
            <person name="Liu Z."/>
            <person name="Oliver R.P."/>
            <person name="Moffat C.S."/>
        </authorList>
    </citation>
    <scope>NUCLEOTIDE SEQUENCE [LARGE SCALE GENOMIC DNA]</scope>
    <source>
        <strain evidence="3">M4</strain>
    </source>
</reference>
<dbReference type="GO" id="GO:0015074">
    <property type="term" value="P:DNA integration"/>
    <property type="evidence" value="ECO:0007669"/>
    <property type="project" value="InterPro"/>
</dbReference>
<dbReference type="InterPro" id="IPR036397">
    <property type="entry name" value="RNaseH_sf"/>
</dbReference>
<name>A0A834VMS6_9PLEO</name>
<sequence>MSDQLEVNSEHHFDHSAWETPDPGFWTKHDYIVGQAFNTTGTTHDKPRSGRPHILSKHTEKLLYRAARKNPKLEYKDLAEVATIVGADGTTSTTPSKSTLYRTLKRTGLGHFRCKKRPKLNRIRARARLRFCKEYRNFPWRRRPLKFSDECSVQVGSGASAEWCFRYEAEKWSHRMITETTTARQRAQMVWAAVWLDRRGHPQRSELIIMERDPNAAKGGYSGQSYIQTLRRGLLPHWRRSQLFMHVNAPIHRARVVAEFMRVKDIRPIEWPAYSPDLNPIEHLWWVLKKRVHAYYPQYSRLDHTAEQWEAFCEVLKKCWREIPSPLITRLIGSMPRRIAACTKAGGWQTKY</sequence>
<organism evidence="3 4">
    <name type="scientific">Pyrenophora tritici-repentis</name>
    <dbReference type="NCBI Taxonomy" id="45151"/>
    <lineage>
        <taxon>Eukaryota</taxon>
        <taxon>Fungi</taxon>
        <taxon>Dikarya</taxon>
        <taxon>Ascomycota</taxon>
        <taxon>Pezizomycotina</taxon>
        <taxon>Dothideomycetes</taxon>
        <taxon>Pleosporomycetidae</taxon>
        <taxon>Pleosporales</taxon>
        <taxon>Pleosporineae</taxon>
        <taxon>Pleosporaceae</taxon>
        <taxon>Pyrenophora</taxon>
    </lineage>
</organism>
<dbReference type="RefSeq" id="XP_065961162.1">
    <property type="nucleotide sequence ID" value="XM_066109170.1"/>
</dbReference>